<dbReference type="InterPro" id="IPR051035">
    <property type="entry name" value="Mito_inheritance_9"/>
</dbReference>
<dbReference type="InterPro" id="IPR011009">
    <property type="entry name" value="Kinase-like_dom_sf"/>
</dbReference>
<protein>
    <recommendedName>
        <fullName evidence="3">Aminoglycoside phosphotransferase domain-containing protein</fullName>
    </recommendedName>
</protein>
<dbReference type="SUPFAM" id="SSF56112">
    <property type="entry name" value="Protein kinase-like (PK-like)"/>
    <property type="match status" value="1"/>
</dbReference>
<evidence type="ECO:0008006" key="3">
    <source>
        <dbReference type="Google" id="ProtNLM"/>
    </source>
</evidence>
<evidence type="ECO:0000313" key="2">
    <source>
        <dbReference type="Proteomes" id="UP000051487"/>
    </source>
</evidence>
<proteinExistence type="predicted"/>
<sequence>MAEGGFNRLFQATLTDGKHVIARLPYPSTSHGIPTPEVYAWCSTKANPVGAGYIIMEKLDGIPLGEIWYTMTPKQQHKIMKQIVEWEVRFMSLEFPAFGSLYYQKGLPTERKVPLPHHNGSSSAELFRAVGERELTWAKAYAKPRLPYERMYREIYGYRLASPEGHLQNLSGYLVLGLGLAHH</sequence>
<evidence type="ECO:0000313" key="1">
    <source>
        <dbReference type="EMBL" id="GAQ09494.1"/>
    </source>
</evidence>
<organism evidence="1 2">
    <name type="scientific">Aspergillus lentulus</name>
    <dbReference type="NCBI Taxonomy" id="293939"/>
    <lineage>
        <taxon>Eukaryota</taxon>
        <taxon>Fungi</taxon>
        <taxon>Dikarya</taxon>
        <taxon>Ascomycota</taxon>
        <taxon>Pezizomycotina</taxon>
        <taxon>Eurotiomycetes</taxon>
        <taxon>Eurotiomycetidae</taxon>
        <taxon>Eurotiales</taxon>
        <taxon>Aspergillaceae</taxon>
        <taxon>Aspergillus</taxon>
        <taxon>Aspergillus subgen. Fumigati</taxon>
    </lineage>
</organism>
<reference evidence="1 2" key="1">
    <citation type="submission" date="2015-11" db="EMBL/GenBank/DDBJ databases">
        <title>Aspergillus lentulus strain IFM 54703T.</title>
        <authorList>
            <person name="Kusuya Y."/>
            <person name="Sakai K."/>
            <person name="Kamei K."/>
            <person name="Takahashi H."/>
            <person name="Yaguchi T."/>
        </authorList>
    </citation>
    <scope>NUCLEOTIDE SEQUENCE [LARGE SCALE GENOMIC DNA]</scope>
    <source>
        <strain evidence="1 2">IFM 54703</strain>
    </source>
</reference>
<dbReference type="EMBL" id="BCLY01000012">
    <property type="protein sequence ID" value="GAQ09494.1"/>
    <property type="molecule type" value="Genomic_DNA"/>
</dbReference>
<name>A0AAN4PP00_ASPLE</name>
<dbReference type="PANTHER" id="PTHR36091:SF2">
    <property type="entry name" value="AMINOGLYCOSIDE PHOSPHOTRANSFERASE DOMAIN-CONTAINING PROTEIN"/>
    <property type="match status" value="1"/>
</dbReference>
<dbReference type="AlphaFoldDB" id="A0AAN4PP00"/>
<accession>A0AAN4PP00</accession>
<dbReference type="GO" id="GO:0005739">
    <property type="term" value="C:mitochondrion"/>
    <property type="evidence" value="ECO:0007669"/>
    <property type="project" value="TreeGrafter"/>
</dbReference>
<dbReference type="PANTHER" id="PTHR36091">
    <property type="entry name" value="ALTERED INHERITANCE OF MITOCHONDRIA PROTEIN 9, MITOCHONDRIAL"/>
    <property type="match status" value="1"/>
</dbReference>
<dbReference type="Proteomes" id="UP000051487">
    <property type="component" value="Unassembled WGS sequence"/>
</dbReference>
<comment type="caution">
    <text evidence="1">The sequence shown here is derived from an EMBL/GenBank/DDBJ whole genome shotgun (WGS) entry which is preliminary data.</text>
</comment>
<gene>
    <name evidence="1" type="ORF">ALT_6815</name>
</gene>